<feature type="compositionally biased region" description="Acidic residues" evidence="1">
    <location>
        <begin position="34"/>
        <end position="57"/>
    </location>
</feature>
<reference evidence="3" key="2">
    <citation type="submission" date="2015-01" db="EMBL/GenBank/DDBJ databases">
        <title>Evolutionary Origins and Diversification of the Mycorrhizal Mutualists.</title>
        <authorList>
            <consortium name="DOE Joint Genome Institute"/>
            <consortium name="Mycorrhizal Genomics Consortium"/>
            <person name="Kohler A."/>
            <person name="Kuo A."/>
            <person name="Nagy L.G."/>
            <person name="Floudas D."/>
            <person name="Copeland A."/>
            <person name="Barry K.W."/>
            <person name="Cichocki N."/>
            <person name="Veneault-Fourrey C."/>
            <person name="LaButti K."/>
            <person name="Lindquist E.A."/>
            <person name="Lipzen A."/>
            <person name="Lundell T."/>
            <person name="Morin E."/>
            <person name="Murat C."/>
            <person name="Riley R."/>
            <person name="Ohm R."/>
            <person name="Sun H."/>
            <person name="Tunlid A."/>
            <person name="Henrissat B."/>
            <person name="Grigoriev I.V."/>
            <person name="Hibbett D.S."/>
            <person name="Martin F."/>
        </authorList>
    </citation>
    <scope>NUCLEOTIDE SEQUENCE [LARGE SCALE GENOMIC DNA]</scope>
    <source>
        <strain evidence="3">Marx 270</strain>
    </source>
</reference>
<proteinExistence type="predicted"/>
<accession>A0A0C3PEW0</accession>
<dbReference type="InParanoid" id="A0A0C3PEW0"/>
<organism evidence="2 3">
    <name type="scientific">Pisolithus tinctorius Marx 270</name>
    <dbReference type="NCBI Taxonomy" id="870435"/>
    <lineage>
        <taxon>Eukaryota</taxon>
        <taxon>Fungi</taxon>
        <taxon>Dikarya</taxon>
        <taxon>Basidiomycota</taxon>
        <taxon>Agaricomycotina</taxon>
        <taxon>Agaricomycetes</taxon>
        <taxon>Agaricomycetidae</taxon>
        <taxon>Boletales</taxon>
        <taxon>Sclerodermatineae</taxon>
        <taxon>Pisolithaceae</taxon>
        <taxon>Pisolithus</taxon>
    </lineage>
</organism>
<protein>
    <submittedName>
        <fullName evidence="2">Uncharacterized protein</fullName>
    </submittedName>
</protein>
<dbReference type="AlphaFoldDB" id="A0A0C3PEW0"/>
<feature type="compositionally biased region" description="Polar residues" evidence="1">
    <location>
        <begin position="1"/>
        <end position="10"/>
    </location>
</feature>
<dbReference type="HOGENOM" id="CLU_089395_1_0_1"/>
<name>A0A0C3PEW0_PISTI</name>
<dbReference type="OrthoDB" id="5552562at2759"/>
<evidence type="ECO:0000313" key="2">
    <source>
        <dbReference type="EMBL" id="KIO06781.1"/>
    </source>
</evidence>
<gene>
    <name evidence="2" type="ORF">M404DRAFT_24466</name>
</gene>
<dbReference type="EMBL" id="KN831962">
    <property type="protein sequence ID" value="KIO06781.1"/>
    <property type="molecule type" value="Genomic_DNA"/>
</dbReference>
<evidence type="ECO:0000256" key="1">
    <source>
        <dbReference type="SAM" id="MobiDB-lite"/>
    </source>
</evidence>
<sequence length="125" mass="13559">MPTQTRTQAAQGQPEDDELDLDEPGDFNPGGDYPGDDGPGDDGPGDDPDNDEEPLPEDDVKPGVTVLDNLAKAIELLAHNAHIGSESSSRTKLHEPDTFDGADPKKLCAFLIQCKLNFQDWPWAF</sequence>
<reference evidence="2 3" key="1">
    <citation type="submission" date="2014-04" db="EMBL/GenBank/DDBJ databases">
        <authorList>
            <consortium name="DOE Joint Genome Institute"/>
            <person name="Kuo A."/>
            <person name="Kohler A."/>
            <person name="Costa M.D."/>
            <person name="Nagy L.G."/>
            <person name="Floudas D."/>
            <person name="Copeland A."/>
            <person name="Barry K.W."/>
            <person name="Cichocki N."/>
            <person name="Veneault-Fourrey C."/>
            <person name="LaButti K."/>
            <person name="Lindquist E.A."/>
            <person name="Lipzen A."/>
            <person name="Lundell T."/>
            <person name="Morin E."/>
            <person name="Murat C."/>
            <person name="Sun H."/>
            <person name="Tunlid A."/>
            <person name="Henrissat B."/>
            <person name="Grigoriev I.V."/>
            <person name="Hibbett D.S."/>
            <person name="Martin F."/>
            <person name="Nordberg H.P."/>
            <person name="Cantor M.N."/>
            <person name="Hua S.X."/>
        </authorList>
    </citation>
    <scope>NUCLEOTIDE SEQUENCE [LARGE SCALE GENOMIC DNA]</scope>
    <source>
        <strain evidence="2 3">Marx 270</strain>
    </source>
</reference>
<feature type="region of interest" description="Disordered" evidence="1">
    <location>
        <begin position="1"/>
        <end position="62"/>
    </location>
</feature>
<keyword evidence="3" id="KW-1185">Reference proteome</keyword>
<feature type="compositionally biased region" description="Acidic residues" evidence="1">
    <location>
        <begin position="14"/>
        <end position="25"/>
    </location>
</feature>
<evidence type="ECO:0000313" key="3">
    <source>
        <dbReference type="Proteomes" id="UP000054217"/>
    </source>
</evidence>
<dbReference type="Proteomes" id="UP000054217">
    <property type="component" value="Unassembled WGS sequence"/>
</dbReference>